<dbReference type="GO" id="GO:0016339">
    <property type="term" value="P:calcium-dependent cell-cell adhesion via plasma membrane cell adhesion molecules"/>
    <property type="evidence" value="ECO:0007669"/>
    <property type="project" value="TreeGrafter"/>
</dbReference>
<dbReference type="EMBL" id="JAXCGZ010005984">
    <property type="protein sequence ID" value="KAK7080330.1"/>
    <property type="molecule type" value="Genomic_DNA"/>
</dbReference>
<organism evidence="10 11">
    <name type="scientific">Halocaridina rubra</name>
    <name type="common">Hawaiian red shrimp</name>
    <dbReference type="NCBI Taxonomy" id="373956"/>
    <lineage>
        <taxon>Eukaryota</taxon>
        <taxon>Metazoa</taxon>
        <taxon>Ecdysozoa</taxon>
        <taxon>Arthropoda</taxon>
        <taxon>Crustacea</taxon>
        <taxon>Multicrustacea</taxon>
        <taxon>Malacostraca</taxon>
        <taxon>Eumalacostraca</taxon>
        <taxon>Eucarida</taxon>
        <taxon>Decapoda</taxon>
        <taxon>Pleocyemata</taxon>
        <taxon>Caridea</taxon>
        <taxon>Atyoidea</taxon>
        <taxon>Atyidae</taxon>
        <taxon>Halocaridina</taxon>
    </lineage>
</organism>
<dbReference type="Proteomes" id="UP001381693">
    <property type="component" value="Unassembled WGS sequence"/>
</dbReference>
<dbReference type="InterPro" id="IPR015919">
    <property type="entry name" value="Cadherin-like_sf"/>
</dbReference>
<dbReference type="GO" id="GO:0034332">
    <property type="term" value="P:adherens junction organization"/>
    <property type="evidence" value="ECO:0007669"/>
    <property type="project" value="TreeGrafter"/>
</dbReference>
<evidence type="ECO:0000313" key="11">
    <source>
        <dbReference type="Proteomes" id="UP001381693"/>
    </source>
</evidence>
<keyword evidence="6" id="KW-1133">Transmembrane helix</keyword>
<evidence type="ECO:0000259" key="9">
    <source>
        <dbReference type="PROSITE" id="PS50268"/>
    </source>
</evidence>
<dbReference type="GO" id="GO:0000902">
    <property type="term" value="P:cell morphogenesis"/>
    <property type="evidence" value="ECO:0007669"/>
    <property type="project" value="TreeGrafter"/>
</dbReference>
<dbReference type="InterPro" id="IPR002126">
    <property type="entry name" value="Cadherin-like_dom"/>
</dbReference>
<gene>
    <name evidence="10" type="ORF">SK128_017661</name>
</gene>
<evidence type="ECO:0000256" key="7">
    <source>
        <dbReference type="ARBA" id="ARBA00023136"/>
    </source>
</evidence>
<dbReference type="GO" id="GO:0016477">
    <property type="term" value="P:cell migration"/>
    <property type="evidence" value="ECO:0007669"/>
    <property type="project" value="TreeGrafter"/>
</dbReference>
<dbReference type="GO" id="GO:0044331">
    <property type="term" value="P:cell-cell adhesion mediated by cadherin"/>
    <property type="evidence" value="ECO:0007669"/>
    <property type="project" value="TreeGrafter"/>
</dbReference>
<evidence type="ECO:0000256" key="5">
    <source>
        <dbReference type="ARBA" id="ARBA00022837"/>
    </source>
</evidence>
<dbReference type="CDD" id="cd11304">
    <property type="entry name" value="Cadherin_repeat"/>
    <property type="match status" value="3"/>
</dbReference>
<evidence type="ECO:0000313" key="10">
    <source>
        <dbReference type="EMBL" id="KAK7080330.1"/>
    </source>
</evidence>
<feature type="domain" description="Cadherin" evidence="9">
    <location>
        <begin position="156"/>
        <end position="253"/>
    </location>
</feature>
<keyword evidence="4" id="KW-0677">Repeat</keyword>
<dbReference type="PRINTS" id="PR00205">
    <property type="entry name" value="CADHERIN"/>
</dbReference>
<dbReference type="PANTHER" id="PTHR24027:SF422">
    <property type="entry name" value="CADHERIN DOMAIN-CONTAINING PROTEIN"/>
    <property type="match status" value="1"/>
</dbReference>
<dbReference type="PROSITE" id="PS50268">
    <property type="entry name" value="CADHERIN_2"/>
    <property type="match status" value="2"/>
</dbReference>
<dbReference type="GO" id="GO:0016342">
    <property type="term" value="C:catenin complex"/>
    <property type="evidence" value="ECO:0007669"/>
    <property type="project" value="TreeGrafter"/>
</dbReference>
<dbReference type="GO" id="GO:0007156">
    <property type="term" value="P:homophilic cell adhesion via plasma membrane adhesion molecules"/>
    <property type="evidence" value="ECO:0007669"/>
    <property type="project" value="InterPro"/>
</dbReference>
<evidence type="ECO:0000256" key="6">
    <source>
        <dbReference type="ARBA" id="ARBA00022989"/>
    </source>
</evidence>
<evidence type="ECO:0000256" key="2">
    <source>
        <dbReference type="ARBA" id="ARBA00022692"/>
    </source>
</evidence>
<dbReference type="GO" id="GO:0005912">
    <property type="term" value="C:adherens junction"/>
    <property type="evidence" value="ECO:0007669"/>
    <property type="project" value="TreeGrafter"/>
</dbReference>
<keyword evidence="7" id="KW-0472">Membrane</keyword>
<dbReference type="InterPro" id="IPR039808">
    <property type="entry name" value="Cadherin"/>
</dbReference>
<name>A0AAN8XKQ9_HALRR</name>
<proteinExistence type="predicted"/>
<dbReference type="GO" id="GO:0005509">
    <property type="term" value="F:calcium ion binding"/>
    <property type="evidence" value="ECO:0007669"/>
    <property type="project" value="UniProtKB-UniRule"/>
</dbReference>
<evidence type="ECO:0000256" key="1">
    <source>
        <dbReference type="ARBA" id="ARBA00004167"/>
    </source>
</evidence>
<dbReference type="AlphaFoldDB" id="A0AAN8XKQ9"/>
<dbReference type="GO" id="GO:0008013">
    <property type="term" value="F:beta-catenin binding"/>
    <property type="evidence" value="ECO:0007669"/>
    <property type="project" value="TreeGrafter"/>
</dbReference>
<dbReference type="Pfam" id="PF00028">
    <property type="entry name" value="Cadherin"/>
    <property type="match status" value="1"/>
</dbReference>
<comment type="caution">
    <text evidence="10">The sequence shown here is derived from an EMBL/GenBank/DDBJ whole genome shotgun (WGS) entry which is preliminary data.</text>
</comment>
<evidence type="ECO:0000256" key="3">
    <source>
        <dbReference type="ARBA" id="ARBA00022729"/>
    </source>
</evidence>
<keyword evidence="3" id="KW-0732">Signal</keyword>
<dbReference type="Gene3D" id="2.60.40.60">
    <property type="entry name" value="Cadherins"/>
    <property type="match status" value="3"/>
</dbReference>
<dbReference type="GO" id="GO:0045296">
    <property type="term" value="F:cadherin binding"/>
    <property type="evidence" value="ECO:0007669"/>
    <property type="project" value="TreeGrafter"/>
</dbReference>
<feature type="domain" description="Cadherin" evidence="9">
    <location>
        <begin position="33"/>
        <end position="136"/>
    </location>
</feature>
<keyword evidence="11" id="KW-1185">Reference proteome</keyword>
<dbReference type="GO" id="GO:0007043">
    <property type="term" value="P:cell-cell junction assembly"/>
    <property type="evidence" value="ECO:0007669"/>
    <property type="project" value="TreeGrafter"/>
</dbReference>
<sequence length="493" mass="54200">MYGRGGWDDPRHTDMAWVSVQIRDLNDNPPEFRRSQVHVTVKEDITPGTLLASLSAKDPDMAGHQGVKYLVNATWGALTIDNSGGVRLWRSLDREDAEGDTRIAEIISIDEGSPPQSSTATLTVTITDVNDCPPRLRPPTVLYVTEGRDVTNLGLILATDDDVWALGHGPPFKFSLSPSNPNFVKNFIDLQYDPFADSKRGGAYLWTKGPIDREEYPHLTVEVVVSDAGKLAASQPVTVVIGDINDNPMRPGAKTVYLWKMQGGGSDAALGRVYVEDPDDWDVRDKTFAWAGPSQHLFSLHTDTGAIFASSHLREGRYELQFSVSDSVWNQSNVRANVTVIVKYLQPEALANAVPITLSPTTPSALTAGWTPKGHNGGLGTLTKAAMDVIGSDAKSVEIVSVYGRDLNKSMYYIDLSSRSVQFDTSLRTHEELVRALKAPSASVWINAKESTGRYMDPVKLQGILALRLNKFSRNNMSNSKYPREFHSLKEAK</sequence>
<dbReference type="PANTHER" id="PTHR24027">
    <property type="entry name" value="CADHERIN-23"/>
    <property type="match status" value="1"/>
</dbReference>
<reference evidence="10 11" key="1">
    <citation type="submission" date="2023-11" db="EMBL/GenBank/DDBJ databases">
        <title>Halocaridina rubra genome assembly.</title>
        <authorList>
            <person name="Smith C."/>
        </authorList>
    </citation>
    <scope>NUCLEOTIDE SEQUENCE [LARGE SCALE GENOMIC DNA]</scope>
    <source>
        <strain evidence="10">EP-1</strain>
        <tissue evidence="10">Whole</tissue>
    </source>
</reference>
<accession>A0AAN8XKQ9</accession>
<protein>
    <recommendedName>
        <fullName evidence="9">Cadherin domain-containing protein</fullName>
    </recommendedName>
</protein>
<comment type="subcellular location">
    <subcellularLocation>
        <location evidence="1">Membrane</location>
        <topology evidence="1">Single-pass membrane protein</topology>
    </subcellularLocation>
</comment>
<keyword evidence="2" id="KW-0812">Transmembrane</keyword>
<evidence type="ECO:0000256" key="8">
    <source>
        <dbReference type="PROSITE-ProRule" id="PRU00043"/>
    </source>
</evidence>
<evidence type="ECO:0000256" key="4">
    <source>
        <dbReference type="ARBA" id="ARBA00022737"/>
    </source>
</evidence>
<dbReference type="SMART" id="SM00112">
    <property type="entry name" value="CA"/>
    <property type="match status" value="2"/>
</dbReference>
<dbReference type="SUPFAM" id="SSF49313">
    <property type="entry name" value="Cadherin-like"/>
    <property type="match status" value="3"/>
</dbReference>
<keyword evidence="5 8" id="KW-0106">Calcium</keyword>